<dbReference type="InterPro" id="IPR027417">
    <property type="entry name" value="P-loop_NTPase"/>
</dbReference>
<feature type="domain" description="AAA" evidence="1">
    <location>
        <begin position="29"/>
        <end position="156"/>
    </location>
</feature>
<dbReference type="PANTHER" id="PTHR43566">
    <property type="entry name" value="CONSERVED PROTEIN"/>
    <property type="match status" value="1"/>
</dbReference>
<dbReference type="PANTHER" id="PTHR43566:SF1">
    <property type="entry name" value="AAA+ ATPASE DOMAIN-CONTAINING PROTEIN"/>
    <property type="match status" value="1"/>
</dbReference>
<comment type="caution">
    <text evidence="3">The sequence shown here is derived from an EMBL/GenBank/DDBJ whole genome shotgun (WGS) entry which is preliminary data.</text>
</comment>
<evidence type="ECO:0000259" key="2">
    <source>
        <dbReference type="Pfam" id="PF13635"/>
    </source>
</evidence>
<evidence type="ECO:0000259" key="1">
    <source>
        <dbReference type="Pfam" id="PF13173"/>
    </source>
</evidence>
<gene>
    <name evidence="3" type="ORF">DB43_HC00170</name>
</gene>
<proteinExistence type="predicted"/>
<dbReference type="PATRIC" id="fig|83552.4.peg.1905"/>
<evidence type="ECO:0008006" key="5">
    <source>
        <dbReference type="Google" id="ProtNLM"/>
    </source>
</evidence>
<dbReference type="Pfam" id="PF13173">
    <property type="entry name" value="AAA_14"/>
    <property type="match status" value="1"/>
</dbReference>
<evidence type="ECO:0000313" key="4">
    <source>
        <dbReference type="Proteomes" id="UP000031307"/>
    </source>
</evidence>
<dbReference type="SUPFAM" id="SSF52540">
    <property type="entry name" value="P-loop containing nucleoside triphosphate hydrolases"/>
    <property type="match status" value="1"/>
</dbReference>
<organism evidence="3 4">
    <name type="scientific">Parachlamydia acanthamoebae</name>
    <dbReference type="NCBI Taxonomy" id="83552"/>
    <lineage>
        <taxon>Bacteria</taxon>
        <taxon>Pseudomonadati</taxon>
        <taxon>Chlamydiota</taxon>
        <taxon>Chlamydiia</taxon>
        <taxon>Parachlamydiales</taxon>
        <taxon>Parachlamydiaceae</taxon>
        <taxon>Parachlamydia</taxon>
    </lineage>
</organism>
<accession>A0A0C1E6M5</accession>
<name>A0A0C1E6M5_9BACT</name>
<dbReference type="Pfam" id="PF13635">
    <property type="entry name" value="DUF4143"/>
    <property type="match status" value="1"/>
</dbReference>
<dbReference type="InterPro" id="IPR041682">
    <property type="entry name" value="AAA_14"/>
</dbReference>
<sequence length="404" mass="45559">MNALSKSMMKKRPSFELLLKRVQEPRRFIQSLIGPRQVGKTTLARQVADELRIPSRYITADLATLQDVSWLRQQWDVARELAKSEGKALLIVDEIQKIPHWSDMVKLLWDQDTASGIDLSVMVLGSSPWLMQKGLSESLAGRFETIPITHWSFKEMHEIFGWSLERYLYFGGYPGAAPLADEKNPERWTNYINESIIETTISRDILLMSQVNKPALLRRLFQLGCHYSGQILSYNKMLGELQDAGNSTTLAHYLDLLNGAGLLTGLQKFANQNVRRKGSSPKLAVYNNALMSAQSGKNFFEAMSDKVFLGRLVESAVGAHLLNSIRGTQIELFYWREGDKEVDFVLQLGDKLIAIEVKSNQESIQNSGIDSFVKQFNPDRILLVGDQGIPLKSFLSTAPSSLFE</sequence>
<dbReference type="Proteomes" id="UP000031307">
    <property type="component" value="Unassembled WGS sequence"/>
</dbReference>
<dbReference type="AlphaFoldDB" id="A0A0C1E6M5"/>
<feature type="domain" description="DUF4143" evidence="2">
    <location>
        <begin position="203"/>
        <end position="360"/>
    </location>
</feature>
<protein>
    <recommendedName>
        <fullName evidence="5">AAA+ ATPase domain-containing protein</fullName>
    </recommendedName>
</protein>
<dbReference type="Gene3D" id="3.40.50.300">
    <property type="entry name" value="P-loop containing nucleotide triphosphate hydrolases"/>
    <property type="match status" value="1"/>
</dbReference>
<dbReference type="EMBL" id="JSAM01000098">
    <property type="protein sequence ID" value="KIA76952.1"/>
    <property type="molecule type" value="Genomic_DNA"/>
</dbReference>
<evidence type="ECO:0000313" key="3">
    <source>
        <dbReference type="EMBL" id="KIA76952.1"/>
    </source>
</evidence>
<reference evidence="3 4" key="1">
    <citation type="journal article" date="2014" name="Mol. Biol. Evol.">
        <title>Massive expansion of Ubiquitination-related gene families within the Chlamydiae.</title>
        <authorList>
            <person name="Domman D."/>
            <person name="Collingro A."/>
            <person name="Lagkouvardos I."/>
            <person name="Gehre L."/>
            <person name="Weinmaier T."/>
            <person name="Rattei T."/>
            <person name="Subtil A."/>
            <person name="Horn M."/>
        </authorList>
    </citation>
    <scope>NUCLEOTIDE SEQUENCE [LARGE SCALE GENOMIC DNA]</scope>
    <source>
        <strain evidence="3 4">OEW1</strain>
    </source>
</reference>
<dbReference type="InterPro" id="IPR025420">
    <property type="entry name" value="DUF4143"/>
</dbReference>